<evidence type="ECO:0000313" key="3">
    <source>
        <dbReference type="EMBL" id="CCQ47244.1"/>
    </source>
</evidence>
<dbReference type="InterPro" id="IPR032856">
    <property type="entry name" value="GDE_N_bis"/>
</dbReference>
<dbReference type="InterPro" id="IPR012341">
    <property type="entry name" value="6hp_glycosidase-like_sf"/>
</dbReference>
<accession>A0A024H647</accession>
<dbReference type="Gene3D" id="1.50.10.10">
    <property type="match status" value="1"/>
</dbReference>
<name>A0A024H647_9MICC</name>
<feature type="domain" description="Mannosylglycerate hydrolase MGH1-like glycoside hydrolase" evidence="2">
    <location>
        <begin position="355"/>
        <end position="595"/>
    </location>
</feature>
<reference evidence="4" key="1">
    <citation type="journal article" date="2014" name="Genome Announc.">
        <title>Genome Sequence of Arthrobacter siccitolerans 4J27, a Xeroprotectant-Producing Desiccation-Tolerant Microorganism.</title>
        <authorList>
            <person name="Manzanera M."/>
            <person name="Santa-Cruz-Calvo L."/>
            <person name="Vilchez J.I."/>
            <person name="Garcia-Fontana C."/>
            <person name="Silva-Castro G.A."/>
            <person name="Calvo C."/>
            <person name="Gonzalez-Lopez J."/>
        </authorList>
    </citation>
    <scope>NUCLEOTIDE SEQUENCE [LARGE SCALE GENOMIC DNA]</scope>
    <source>
        <strain evidence="4">4J27</strain>
    </source>
</reference>
<dbReference type="Proteomes" id="UP000035722">
    <property type="component" value="Unassembled WGS sequence"/>
</dbReference>
<keyword evidence="4" id="KW-1185">Reference proteome</keyword>
<dbReference type="InterPro" id="IPR008928">
    <property type="entry name" value="6-hairpin_glycosidase_sf"/>
</dbReference>
<comment type="caution">
    <text evidence="3">The sequence shown here is derived from an EMBL/GenBank/DDBJ whole genome shotgun (WGS) entry which is preliminary data.</text>
</comment>
<dbReference type="AlphaFoldDB" id="A0A024H647"/>
<dbReference type="Pfam" id="PF22422">
    <property type="entry name" value="MGH1-like_GH"/>
    <property type="match status" value="1"/>
</dbReference>
<gene>
    <name evidence="3" type="ORF">ARTSIC4J27_3224</name>
</gene>
<dbReference type="Pfam" id="PF14742">
    <property type="entry name" value="GDE_N_bis"/>
    <property type="match status" value="1"/>
</dbReference>
<protein>
    <submittedName>
        <fullName evidence="3">Amylo-alpha-1,6-glucosidase family protein</fullName>
    </submittedName>
</protein>
<feature type="domain" description="Putative glycogen debranching enzyme N-terminal" evidence="1">
    <location>
        <begin position="25"/>
        <end position="203"/>
    </location>
</feature>
<dbReference type="InterPro" id="IPR054491">
    <property type="entry name" value="MGH1-like_GH"/>
</dbReference>
<dbReference type="EMBL" id="CAQI01000048">
    <property type="protein sequence ID" value="CCQ47244.1"/>
    <property type="molecule type" value="Genomic_DNA"/>
</dbReference>
<dbReference type="SUPFAM" id="SSF48208">
    <property type="entry name" value="Six-hairpin glycosidases"/>
    <property type="match status" value="1"/>
</dbReference>
<evidence type="ECO:0000313" key="4">
    <source>
        <dbReference type="Proteomes" id="UP000035722"/>
    </source>
</evidence>
<evidence type="ECO:0000259" key="2">
    <source>
        <dbReference type="Pfam" id="PF22422"/>
    </source>
</evidence>
<sequence>MEEAGMAIGDVENSTGSAGPGAVTLIQGTSFCISSSNGDMAAGLPQGVFFQDTRFISDWALKVQGLPVEALSASTPDPFHAVFVGRARRPDRADTSLLIDRERKLGTGLTEVVTVHNYSRTPQQCHMELSVDADFASLFEVKEGKRVPRRRSRRVIQDGVTLESVRDGHTRRIAVACPGAAVEGDKLVLATTIAAHGQWSFTLSATPLLEGAAGDPGAGTGAPAADAVRRVMEWRKSMPTANLRNRSVEKIIRRSQEDLGSLRIFNPGHPDRAVVAAGAPWFMALFGRDSLLASFMSLLLDPSLAKGTLLTLADYQGTKMDDASEEEPGKILHEVRLGATSGLALGGSGVYYGSVDATPLFVVVLAELSRWGLDDEATRRLLPAADRAIRWMEDYGDSDGDGFIEYQRKTEKGLRNQGWKDSADGVNFADGSLAEPPIALCEVQGYAYAAYLGRALMAIASGDEAMADTCLAKASVLKQKFNDQFWLPDRGYYAIALDRDKKPVDALASNMAHCLWTGIVDDSKAPKVVEHLMSPEMFTGWGIRTLASNMGAYNPASYHNGSLWPHDNAIAAAGLMRHGFVREARKVAYSLLEAADRFGGRLPELFCGLDRVAYPEPVPYPASCSPQAWASAAPVQLMRTLLRFDPGLPWDEVWLAPTLPAHNTYFHFDNVPFSGDDNRLSIHIEGESVDVRGLPENIRLRREPRPPLNELVKMRTVLAAD</sequence>
<proteinExistence type="predicted"/>
<evidence type="ECO:0000259" key="1">
    <source>
        <dbReference type="Pfam" id="PF14742"/>
    </source>
</evidence>
<dbReference type="GO" id="GO:0005975">
    <property type="term" value="P:carbohydrate metabolic process"/>
    <property type="evidence" value="ECO:0007669"/>
    <property type="project" value="InterPro"/>
</dbReference>
<organism evidence="3 4">
    <name type="scientific">Pseudarthrobacter siccitolerans</name>
    <dbReference type="NCBI Taxonomy" id="861266"/>
    <lineage>
        <taxon>Bacteria</taxon>
        <taxon>Bacillati</taxon>
        <taxon>Actinomycetota</taxon>
        <taxon>Actinomycetes</taxon>
        <taxon>Micrococcales</taxon>
        <taxon>Micrococcaceae</taxon>
        <taxon>Pseudarthrobacter</taxon>
    </lineage>
</organism>
<dbReference type="STRING" id="861266.ARTSIC4J27_3224"/>